<feature type="signal peptide" evidence="1">
    <location>
        <begin position="1"/>
        <end position="26"/>
    </location>
</feature>
<name>A0ABP8G1J3_9BACT</name>
<comment type="caution">
    <text evidence="2">The sequence shown here is derived from an EMBL/GenBank/DDBJ whole genome shotgun (WGS) entry which is preliminary data.</text>
</comment>
<evidence type="ECO:0008006" key="4">
    <source>
        <dbReference type="Google" id="ProtNLM"/>
    </source>
</evidence>
<evidence type="ECO:0000313" key="2">
    <source>
        <dbReference type="EMBL" id="GAA4315202.1"/>
    </source>
</evidence>
<organism evidence="2 3">
    <name type="scientific">Compostibacter hankyongensis</name>
    <dbReference type="NCBI Taxonomy" id="1007089"/>
    <lineage>
        <taxon>Bacteria</taxon>
        <taxon>Pseudomonadati</taxon>
        <taxon>Bacteroidota</taxon>
        <taxon>Chitinophagia</taxon>
        <taxon>Chitinophagales</taxon>
        <taxon>Chitinophagaceae</taxon>
        <taxon>Compostibacter</taxon>
    </lineage>
</organism>
<proteinExistence type="predicted"/>
<dbReference type="RefSeq" id="WP_344980075.1">
    <property type="nucleotide sequence ID" value="NZ_BAABFN010000006.1"/>
</dbReference>
<dbReference type="Proteomes" id="UP001501207">
    <property type="component" value="Unassembled WGS sequence"/>
</dbReference>
<gene>
    <name evidence="2" type="ORF">GCM10023143_26430</name>
</gene>
<protein>
    <recommendedName>
        <fullName evidence="4">Xylosidase</fullName>
    </recommendedName>
</protein>
<dbReference type="CDD" id="cd11576">
    <property type="entry name" value="GH99_GH71_like_2"/>
    <property type="match status" value="1"/>
</dbReference>
<accession>A0ABP8G1J3</accession>
<keyword evidence="3" id="KW-1185">Reference proteome</keyword>
<reference evidence="3" key="1">
    <citation type="journal article" date="2019" name="Int. J. Syst. Evol. Microbiol.">
        <title>The Global Catalogue of Microorganisms (GCM) 10K type strain sequencing project: providing services to taxonomists for standard genome sequencing and annotation.</title>
        <authorList>
            <consortium name="The Broad Institute Genomics Platform"/>
            <consortium name="The Broad Institute Genome Sequencing Center for Infectious Disease"/>
            <person name="Wu L."/>
            <person name="Ma J."/>
        </authorList>
    </citation>
    <scope>NUCLEOTIDE SEQUENCE [LARGE SCALE GENOMIC DNA]</scope>
    <source>
        <strain evidence="3">JCM 17664</strain>
    </source>
</reference>
<feature type="chain" id="PRO_5047243625" description="Xylosidase" evidence="1">
    <location>
        <begin position="27"/>
        <end position="414"/>
    </location>
</feature>
<dbReference type="Gene3D" id="3.20.20.80">
    <property type="entry name" value="Glycosidases"/>
    <property type="match status" value="1"/>
</dbReference>
<keyword evidence="1" id="KW-0732">Signal</keyword>
<evidence type="ECO:0000313" key="3">
    <source>
        <dbReference type="Proteomes" id="UP001501207"/>
    </source>
</evidence>
<evidence type="ECO:0000256" key="1">
    <source>
        <dbReference type="SAM" id="SignalP"/>
    </source>
</evidence>
<dbReference type="EMBL" id="BAABFN010000006">
    <property type="protein sequence ID" value="GAA4315202.1"/>
    <property type="molecule type" value="Genomic_DNA"/>
</dbReference>
<sequence>MMRYLFISLLFCCTLPAGLKAQTAHAPRYPTYRGLVMAGYQGWFNTPGDGADRGWHHYQKGGTFGPGSSVIDFWPDVSEYTKTYKTDFVYKNGSPAYVFSPYDSSTVSLHFKWMQQYGIDGVFMQRFVSEIRNPSGKHHFNRVLDYAMHAATRYGRAICIMYDLSGMHPGEEQLVLRDIDELSGKYDLLHGSKSPTYLHEHGKPLVVVWGVGFNDHRRYGFKEAETIIQRLKKKGFSVMLGVPTYWRELKMDALPDEALHRLIRECDIIMPWFVGRYDSRSFPGFKELIGKDLAWCKTNGVEYAPLAFPGFSWKNMNGPDTRSIPRDRGNFFWQQVAAEKAAGAAMLYIAMFDEMNEGTAIFKCATSDRLPLNGDGSFTGIDPDLGSDYYLWLAGQAARWFHGQSGYGPQTPRR</sequence>